<dbReference type="AlphaFoldDB" id="A0A1X7EHH1"/>
<feature type="transmembrane region" description="Helical" evidence="7">
    <location>
        <begin position="185"/>
        <end position="207"/>
    </location>
</feature>
<feature type="transmembrane region" description="Helical" evidence="7">
    <location>
        <begin position="138"/>
        <end position="164"/>
    </location>
</feature>
<evidence type="ECO:0000256" key="2">
    <source>
        <dbReference type="ARBA" id="ARBA00022448"/>
    </source>
</evidence>
<accession>A0A1X7EHH1</accession>
<keyword evidence="4 7" id="KW-0812">Transmembrane</keyword>
<dbReference type="SUPFAM" id="SSF118215">
    <property type="entry name" value="Proton glutamate symport protein"/>
    <property type="match status" value="1"/>
</dbReference>
<dbReference type="GO" id="GO:0006835">
    <property type="term" value="P:dicarboxylic acid transport"/>
    <property type="evidence" value="ECO:0007669"/>
    <property type="project" value="TreeGrafter"/>
</dbReference>
<evidence type="ECO:0000256" key="3">
    <source>
        <dbReference type="ARBA" id="ARBA00022475"/>
    </source>
</evidence>
<evidence type="ECO:0000313" key="8">
    <source>
        <dbReference type="EMBL" id="SMF34057.1"/>
    </source>
</evidence>
<keyword evidence="5 7" id="KW-1133">Transmembrane helix</keyword>
<name>A0A1X7EHH1_TRICW</name>
<protein>
    <submittedName>
        <fullName evidence="8">Dicarboxylate/amino acid:cation (Na+ or H+) symporter, DAACS family</fullName>
    </submittedName>
</protein>
<keyword evidence="6 7" id="KW-0472">Membrane</keyword>
<feature type="transmembrane region" description="Helical" evidence="7">
    <location>
        <begin position="43"/>
        <end position="64"/>
    </location>
</feature>
<dbReference type="InterPro" id="IPR001991">
    <property type="entry name" value="Na-dicarboxylate_symporter"/>
</dbReference>
<feature type="transmembrane region" description="Helical" evidence="7">
    <location>
        <begin position="319"/>
        <end position="340"/>
    </location>
</feature>
<reference evidence="9" key="1">
    <citation type="submission" date="2017-04" db="EMBL/GenBank/DDBJ databases">
        <authorList>
            <person name="Varghese N."/>
            <person name="Submissions S."/>
        </authorList>
    </citation>
    <scope>NUCLEOTIDE SEQUENCE [LARGE SCALE GENOMIC DNA]</scope>
    <source>
        <strain evidence="9">Ballard 720</strain>
    </source>
</reference>
<dbReference type="Pfam" id="PF00375">
    <property type="entry name" value="SDF"/>
    <property type="match status" value="1"/>
</dbReference>
<dbReference type="GO" id="GO:0015293">
    <property type="term" value="F:symporter activity"/>
    <property type="evidence" value="ECO:0007669"/>
    <property type="project" value="UniProtKB-KW"/>
</dbReference>
<feature type="transmembrane region" description="Helical" evidence="7">
    <location>
        <begin position="219"/>
        <end position="241"/>
    </location>
</feature>
<dbReference type="InterPro" id="IPR036458">
    <property type="entry name" value="Na:dicarbo_symporter_sf"/>
</dbReference>
<keyword evidence="2" id="KW-0813">Transport</keyword>
<evidence type="ECO:0000256" key="5">
    <source>
        <dbReference type="ARBA" id="ARBA00022989"/>
    </source>
</evidence>
<sequence length="423" mass="43748">MKTQTDKKISMPVQMLAGLLLGVLCGLYLPALGTKLSFLSTIFAHAIKMVVMPLILLSVTVGAYRAAAQRAQLGKTALFSIAFFLVATAIAACLGLALNMAFRPGLGASLHETQAMPKGLAGSIDWMQFVVDIVPTNIVAALASGNAIPVLVFGVLLGAALSAVGQRAVPMIAVLDSMLAALFKMTEWIIAFSPLAIFAALAGLLASKGLAALVPLMKLLGVAYLGMAVLALLLTVVLKAAGRSPIAVVKQVSEPLILAFTTRSSEITFPLHLKKLTEMGVPRPVASTILPLSYIFNRDGAVLYTALAIGYLADAYHVVWTWPLLVTIAVLTIITIDGAANVPSGAVVAMTVILSAIGLPVEAVLLILGVDAFFDMGRTALNVYASTVATSVAMRVAGDSYGDAGASGADDADDVFKPLGSGA</sequence>
<dbReference type="PANTHER" id="PTHR42865">
    <property type="entry name" value="PROTON/GLUTAMATE-ASPARTATE SYMPORTER"/>
    <property type="match status" value="1"/>
</dbReference>
<dbReference type="STRING" id="28094.SAMN06295900_105418"/>
<gene>
    <name evidence="8" type="ORF">SAMN06295900_105418</name>
</gene>
<feature type="transmembrane region" description="Helical" evidence="7">
    <location>
        <begin position="346"/>
        <end position="368"/>
    </location>
</feature>
<comment type="subcellular location">
    <subcellularLocation>
        <location evidence="1">Cell membrane</location>
        <topology evidence="1">Multi-pass membrane protein</topology>
    </subcellularLocation>
</comment>
<evidence type="ECO:0000256" key="6">
    <source>
        <dbReference type="ARBA" id="ARBA00023136"/>
    </source>
</evidence>
<dbReference type="Proteomes" id="UP000192911">
    <property type="component" value="Unassembled WGS sequence"/>
</dbReference>
<organism evidence="8 9">
    <name type="scientific">Trinickia caryophylli</name>
    <name type="common">Paraburkholderia caryophylli</name>
    <dbReference type="NCBI Taxonomy" id="28094"/>
    <lineage>
        <taxon>Bacteria</taxon>
        <taxon>Pseudomonadati</taxon>
        <taxon>Pseudomonadota</taxon>
        <taxon>Betaproteobacteria</taxon>
        <taxon>Burkholderiales</taxon>
        <taxon>Burkholderiaceae</taxon>
        <taxon>Trinickia</taxon>
    </lineage>
</organism>
<dbReference type="EMBL" id="FXAH01000005">
    <property type="protein sequence ID" value="SMF34057.1"/>
    <property type="molecule type" value="Genomic_DNA"/>
</dbReference>
<keyword evidence="3" id="KW-1003">Cell membrane</keyword>
<evidence type="ECO:0000256" key="7">
    <source>
        <dbReference type="SAM" id="Phobius"/>
    </source>
</evidence>
<evidence type="ECO:0000256" key="1">
    <source>
        <dbReference type="ARBA" id="ARBA00004651"/>
    </source>
</evidence>
<proteinExistence type="predicted"/>
<dbReference type="Gene3D" id="1.10.3860.10">
    <property type="entry name" value="Sodium:dicarboxylate symporter"/>
    <property type="match status" value="1"/>
</dbReference>
<evidence type="ECO:0000256" key="4">
    <source>
        <dbReference type="ARBA" id="ARBA00022692"/>
    </source>
</evidence>
<dbReference type="GO" id="GO:0005886">
    <property type="term" value="C:plasma membrane"/>
    <property type="evidence" value="ECO:0007669"/>
    <property type="project" value="UniProtKB-SubCell"/>
</dbReference>
<dbReference type="PRINTS" id="PR00173">
    <property type="entry name" value="EDTRNSPORT"/>
</dbReference>
<keyword evidence="9" id="KW-1185">Reference proteome</keyword>
<feature type="transmembrane region" description="Helical" evidence="7">
    <location>
        <begin position="76"/>
        <end position="102"/>
    </location>
</feature>
<dbReference type="PANTHER" id="PTHR42865:SF7">
    <property type="entry name" value="PROTON_GLUTAMATE-ASPARTATE SYMPORTER"/>
    <property type="match status" value="1"/>
</dbReference>
<evidence type="ECO:0000313" key="9">
    <source>
        <dbReference type="Proteomes" id="UP000192911"/>
    </source>
</evidence>